<evidence type="ECO:0000313" key="6">
    <source>
        <dbReference type="Proteomes" id="UP001485043"/>
    </source>
</evidence>
<feature type="transmembrane region" description="Helical" evidence="2">
    <location>
        <begin position="49"/>
        <end position="69"/>
    </location>
</feature>
<sequence length="358" mass="38626">MFGAAGLSVASLLTAVICSAASGLARALLSRNPMVCFASTQLGRFGRLVIYLLCTTPVILIEHPILSLLTRHISEKLSQAGAAPPPWGFLVADGVIGAAIGATTSLLAGLLLPWLACTLQPRLKTAILILLSIAILAGTEASLNRTAYKVEHPKKTLLQQLHLHGANGDVHRSLWSAAQLDAVPIEWAMKPAGLTPTQPAAQEWQMLWPISNLLRSASYEAPGPSQEHLAQLPRIVQLRREKLLDEPLQRLEAEMQLPAPGWGVLNITGPVVDWSLSDSVSTAPIDQSDGEQHVVRFAGNAGSDRWPFSLTIEGDAAVRIELHVALLTPSKELKDLMTKLPDWLNVAPMVSFQSSWTF</sequence>
<dbReference type="Pfam" id="PF22248">
    <property type="entry name" value="ERMP1_C"/>
    <property type="match status" value="1"/>
</dbReference>
<keyword evidence="2" id="KW-0472">Membrane</keyword>
<gene>
    <name evidence="5" type="ORF">WJX84_006035</name>
</gene>
<dbReference type="Proteomes" id="UP001485043">
    <property type="component" value="Unassembled WGS sequence"/>
</dbReference>
<feature type="signal peptide" evidence="3">
    <location>
        <begin position="1"/>
        <end position="27"/>
    </location>
</feature>
<feature type="chain" id="PRO_5043576051" description="Endoplasmic reticulum metallopeptidase 1-like C-terminal domain-containing protein" evidence="3">
    <location>
        <begin position="28"/>
        <end position="358"/>
    </location>
</feature>
<evidence type="ECO:0000256" key="1">
    <source>
        <dbReference type="ARBA" id="ARBA00010918"/>
    </source>
</evidence>
<evidence type="ECO:0000313" key="5">
    <source>
        <dbReference type="EMBL" id="KAK9861821.1"/>
    </source>
</evidence>
<feature type="transmembrane region" description="Helical" evidence="2">
    <location>
        <begin position="126"/>
        <end position="143"/>
    </location>
</feature>
<keyword evidence="3" id="KW-0732">Signal</keyword>
<keyword evidence="2" id="KW-0812">Transmembrane</keyword>
<proteinExistence type="inferred from homology"/>
<evidence type="ECO:0000256" key="3">
    <source>
        <dbReference type="SAM" id="SignalP"/>
    </source>
</evidence>
<keyword evidence="6" id="KW-1185">Reference proteome</keyword>
<accession>A0AAW1SWP6</accession>
<dbReference type="EMBL" id="JALJOV010000696">
    <property type="protein sequence ID" value="KAK9861821.1"/>
    <property type="molecule type" value="Genomic_DNA"/>
</dbReference>
<comment type="similarity">
    <text evidence="1">Belongs to the peptidase M28 family.</text>
</comment>
<evidence type="ECO:0000256" key="2">
    <source>
        <dbReference type="SAM" id="Phobius"/>
    </source>
</evidence>
<feature type="domain" description="Endoplasmic reticulum metallopeptidase 1-like C-terminal" evidence="4">
    <location>
        <begin position="204"/>
        <end position="356"/>
    </location>
</feature>
<evidence type="ECO:0000259" key="4">
    <source>
        <dbReference type="Pfam" id="PF22248"/>
    </source>
</evidence>
<comment type="caution">
    <text evidence="5">The sequence shown here is derived from an EMBL/GenBank/DDBJ whole genome shotgun (WGS) entry which is preliminary data.</text>
</comment>
<feature type="transmembrane region" description="Helical" evidence="2">
    <location>
        <begin position="90"/>
        <end position="114"/>
    </location>
</feature>
<keyword evidence="2" id="KW-1133">Transmembrane helix</keyword>
<dbReference type="AlphaFoldDB" id="A0AAW1SWP6"/>
<protein>
    <recommendedName>
        <fullName evidence="4">Endoplasmic reticulum metallopeptidase 1-like C-terminal domain-containing protein</fullName>
    </recommendedName>
</protein>
<reference evidence="5 6" key="1">
    <citation type="journal article" date="2024" name="Nat. Commun.">
        <title>Phylogenomics reveals the evolutionary origins of lichenization in chlorophyte algae.</title>
        <authorList>
            <person name="Puginier C."/>
            <person name="Libourel C."/>
            <person name="Otte J."/>
            <person name="Skaloud P."/>
            <person name="Haon M."/>
            <person name="Grisel S."/>
            <person name="Petersen M."/>
            <person name="Berrin J.G."/>
            <person name="Delaux P.M."/>
            <person name="Dal Grande F."/>
            <person name="Keller J."/>
        </authorList>
    </citation>
    <scope>NUCLEOTIDE SEQUENCE [LARGE SCALE GENOMIC DNA]</scope>
    <source>
        <strain evidence="5 6">SAG 2523</strain>
    </source>
</reference>
<dbReference type="InterPro" id="IPR053973">
    <property type="entry name" value="ERMP1-like_C"/>
</dbReference>
<organism evidence="5 6">
    <name type="scientific">Apatococcus fuscideae</name>
    <dbReference type="NCBI Taxonomy" id="2026836"/>
    <lineage>
        <taxon>Eukaryota</taxon>
        <taxon>Viridiplantae</taxon>
        <taxon>Chlorophyta</taxon>
        <taxon>core chlorophytes</taxon>
        <taxon>Trebouxiophyceae</taxon>
        <taxon>Chlorellales</taxon>
        <taxon>Chlorellaceae</taxon>
        <taxon>Apatococcus</taxon>
    </lineage>
</organism>
<name>A0AAW1SWP6_9CHLO</name>